<keyword evidence="1" id="KW-0812">Transmembrane</keyword>
<comment type="caution">
    <text evidence="2">The sequence shown here is derived from an EMBL/GenBank/DDBJ whole genome shotgun (WGS) entry which is preliminary data.</text>
</comment>
<evidence type="ECO:0008006" key="4">
    <source>
        <dbReference type="Google" id="ProtNLM"/>
    </source>
</evidence>
<feature type="transmembrane region" description="Helical" evidence="1">
    <location>
        <begin position="209"/>
        <end position="228"/>
    </location>
</feature>
<proteinExistence type="predicted"/>
<dbReference type="PANTHER" id="PTHR23526:SF4">
    <property type="entry name" value="INTEGRAL MEMBRANE TRANSPORT PROTEIN"/>
    <property type="match status" value="1"/>
</dbReference>
<organism evidence="2 3">
    <name type="scientific">Candidatus Nomurabacteria bacterium RIFCSPLOWO2_01_FULL_41_12</name>
    <dbReference type="NCBI Taxonomy" id="1801774"/>
    <lineage>
        <taxon>Bacteria</taxon>
        <taxon>Candidatus Nomuraibacteriota</taxon>
    </lineage>
</organism>
<feature type="transmembrane region" description="Helical" evidence="1">
    <location>
        <begin position="269"/>
        <end position="287"/>
    </location>
</feature>
<sequence length="383" mass="44069">MQYNKKIIYLAGFLFSIPIALMSYINSSFLSFFVNGKLVGITYTLGSITSILALLIAPVIFRRFGGYKFLLFVVGLNALSILSFALAKHAWIAILAFIFGFALNTIIIFSLDEILKIFSKDSSTGKTRGTYLAISSAAWILAQLASGTILGEFSFRMIYLTAFSMMTLFFLLCLFKLRDIPDPEYDKLKIVKYIKEFFKNKNLRRSYNINFLLQIFFCWMVIYTPIYLRVHLEFSWSEIGIIFAVMLLPFSILPFHIGKYSDKIGERKMLMLGFLTAAFFTLVLFFIERREIWIWAFVLFMTRVGAATIEVMSDVYFFKHIKKENEEWVGVYRSAPGVAYVIGPLIALIIFVFVPSFNFIYLILGTIMLYGVYLSSTIRRSDI</sequence>
<accession>A0A1F6WWY2</accession>
<feature type="transmembrane region" description="Helical" evidence="1">
    <location>
        <begin position="7"/>
        <end position="26"/>
    </location>
</feature>
<feature type="transmembrane region" description="Helical" evidence="1">
    <location>
        <begin position="157"/>
        <end position="177"/>
    </location>
</feature>
<dbReference type="InterPro" id="IPR011701">
    <property type="entry name" value="MFS"/>
</dbReference>
<dbReference type="EMBL" id="MFUY01000007">
    <property type="protein sequence ID" value="OGI86382.1"/>
    <property type="molecule type" value="Genomic_DNA"/>
</dbReference>
<evidence type="ECO:0000256" key="1">
    <source>
        <dbReference type="SAM" id="Phobius"/>
    </source>
</evidence>
<dbReference type="GO" id="GO:0022857">
    <property type="term" value="F:transmembrane transporter activity"/>
    <property type="evidence" value="ECO:0007669"/>
    <property type="project" value="InterPro"/>
</dbReference>
<evidence type="ECO:0000313" key="3">
    <source>
        <dbReference type="Proteomes" id="UP000176187"/>
    </source>
</evidence>
<keyword evidence="1" id="KW-1133">Transmembrane helix</keyword>
<dbReference type="AlphaFoldDB" id="A0A1F6WWY2"/>
<keyword evidence="1" id="KW-0472">Membrane</keyword>
<dbReference type="PANTHER" id="PTHR23526">
    <property type="entry name" value="INTEGRAL MEMBRANE TRANSPORT PROTEIN-RELATED"/>
    <property type="match status" value="1"/>
</dbReference>
<dbReference type="Proteomes" id="UP000176187">
    <property type="component" value="Unassembled WGS sequence"/>
</dbReference>
<protein>
    <recommendedName>
        <fullName evidence="4">Major facilitator superfamily (MFS) profile domain-containing protein</fullName>
    </recommendedName>
</protein>
<dbReference type="Gene3D" id="1.20.1250.20">
    <property type="entry name" value="MFS general substrate transporter like domains"/>
    <property type="match status" value="2"/>
</dbReference>
<dbReference type="InterPro" id="IPR036259">
    <property type="entry name" value="MFS_trans_sf"/>
</dbReference>
<dbReference type="Pfam" id="PF07690">
    <property type="entry name" value="MFS_1"/>
    <property type="match status" value="1"/>
</dbReference>
<dbReference type="SUPFAM" id="SSF103473">
    <property type="entry name" value="MFS general substrate transporter"/>
    <property type="match status" value="1"/>
</dbReference>
<dbReference type="STRING" id="1801774.A3A05_01765"/>
<gene>
    <name evidence="2" type="ORF">A3A05_01765</name>
</gene>
<feature type="transmembrane region" description="Helical" evidence="1">
    <location>
        <begin position="234"/>
        <end position="257"/>
    </location>
</feature>
<evidence type="ECO:0000313" key="2">
    <source>
        <dbReference type="EMBL" id="OGI86382.1"/>
    </source>
</evidence>
<feature type="transmembrane region" description="Helical" evidence="1">
    <location>
        <begin position="69"/>
        <end position="86"/>
    </location>
</feature>
<feature type="transmembrane region" description="Helical" evidence="1">
    <location>
        <begin position="92"/>
        <end position="111"/>
    </location>
</feature>
<name>A0A1F6WWY2_9BACT</name>
<feature type="transmembrane region" description="Helical" evidence="1">
    <location>
        <begin position="330"/>
        <end position="353"/>
    </location>
</feature>
<feature type="transmembrane region" description="Helical" evidence="1">
    <location>
        <begin position="293"/>
        <end position="318"/>
    </location>
</feature>
<feature type="transmembrane region" description="Helical" evidence="1">
    <location>
        <begin position="131"/>
        <end position="151"/>
    </location>
</feature>
<feature type="transmembrane region" description="Helical" evidence="1">
    <location>
        <begin position="359"/>
        <end position="378"/>
    </location>
</feature>
<dbReference type="InterPro" id="IPR052528">
    <property type="entry name" value="Sugar_transport-like"/>
</dbReference>
<feature type="transmembrane region" description="Helical" evidence="1">
    <location>
        <begin position="38"/>
        <end position="57"/>
    </location>
</feature>
<reference evidence="2 3" key="1">
    <citation type="journal article" date="2016" name="Nat. Commun.">
        <title>Thousands of microbial genomes shed light on interconnected biogeochemical processes in an aquifer system.</title>
        <authorList>
            <person name="Anantharaman K."/>
            <person name="Brown C.T."/>
            <person name="Hug L.A."/>
            <person name="Sharon I."/>
            <person name="Castelle C.J."/>
            <person name="Probst A.J."/>
            <person name="Thomas B.C."/>
            <person name="Singh A."/>
            <person name="Wilkins M.J."/>
            <person name="Karaoz U."/>
            <person name="Brodie E.L."/>
            <person name="Williams K.H."/>
            <person name="Hubbard S.S."/>
            <person name="Banfield J.F."/>
        </authorList>
    </citation>
    <scope>NUCLEOTIDE SEQUENCE [LARGE SCALE GENOMIC DNA]</scope>
</reference>